<keyword evidence="2" id="KW-0408">Iron</keyword>
<dbReference type="SUPFAM" id="SSF52540">
    <property type="entry name" value="P-loop containing nucleoside triphosphate hydrolases"/>
    <property type="match status" value="1"/>
</dbReference>
<dbReference type="Gene3D" id="3.40.50.300">
    <property type="entry name" value="P-loop containing nucleotide triphosphate hydrolases"/>
    <property type="match status" value="1"/>
</dbReference>
<dbReference type="Gene3D" id="3.30.70.20">
    <property type="match status" value="1"/>
</dbReference>
<dbReference type="Pfam" id="PF01656">
    <property type="entry name" value="CbiA"/>
    <property type="match status" value="1"/>
</dbReference>
<dbReference type="InterPro" id="IPR017896">
    <property type="entry name" value="4Fe4S_Fe-S-bd"/>
</dbReference>
<protein>
    <submittedName>
        <fullName evidence="5">ATPase</fullName>
    </submittedName>
</protein>
<dbReference type="GO" id="GO:0046872">
    <property type="term" value="F:metal ion binding"/>
    <property type="evidence" value="ECO:0007669"/>
    <property type="project" value="UniProtKB-KW"/>
</dbReference>
<dbReference type="Pfam" id="PF00037">
    <property type="entry name" value="Fer4"/>
    <property type="match status" value="1"/>
</dbReference>
<evidence type="ECO:0000313" key="6">
    <source>
        <dbReference type="Proteomes" id="UP000264062"/>
    </source>
</evidence>
<feature type="domain" description="4Fe-4S ferredoxin-type" evidence="4">
    <location>
        <begin position="69"/>
        <end position="97"/>
    </location>
</feature>
<dbReference type="PANTHER" id="PTHR43063">
    <property type="entry name" value="4FE-4S CLUSTER CONTAINING PARA FAMILY ATPASE PROTEIN"/>
    <property type="match status" value="1"/>
</dbReference>
<feature type="domain" description="4Fe-4S ferredoxin-type" evidence="4">
    <location>
        <begin position="98"/>
        <end position="127"/>
    </location>
</feature>
<dbReference type="InterPro" id="IPR002586">
    <property type="entry name" value="CobQ/CobB/MinD/ParA_Nub-bd_dom"/>
</dbReference>
<dbReference type="PANTHER" id="PTHR43063:SF1">
    <property type="entry name" value="4FE-4S CLUSTER CONTAINING PARA FAMILY ATPASE PROTEIN"/>
    <property type="match status" value="1"/>
</dbReference>
<comment type="caution">
    <text evidence="5">The sequence shown here is derived from an EMBL/GenBank/DDBJ whole genome shotgun (WGS) entry which is preliminary data.</text>
</comment>
<dbReference type="Proteomes" id="UP000264062">
    <property type="component" value="Unassembled WGS sequence"/>
</dbReference>
<accession>A0A350HBY6</accession>
<dbReference type="AlphaFoldDB" id="A0A350HBY6"/>
<sequence length="295" mass="32260">MGEAGLSFRISIASGKGGTGKTLLSVSLAYHLKENEHRKVALVDLDVEEPNSSIFMKGYVTEVIPATRPVPKFDKMLCTNCNACADICMFNALLKAKEHVLIYKNLCHSCNACVRFCPTGALQMADVGIGEVRFMNNPFAIPFVEGVLDIKEEMSAPLIALTKDYSEKKFSNSEFIFYDSPPGTSCSYIEAIKDSDLVLIITEPTPFGMSDSAIAIETALKLNKETAVVINRSVKNSGNVKAFFEEKGCQVIAEIMNDRSVAEAYSRGDLPPESNSGFKSSIKTISDFIFSRSIK</sequence>
<evidence type="ECO:0000256" key="1">
    <source>
        <dbReference type="ARBA" id="ARBA00022723"/>
    </source>
</evidence>
<keyword evidence="1" id="KW-0479">Metal-binding</keyword>
<reference evidence="5 6" key="1">
    <citation type="journal article" date="2018" name="Nat. Biotechnol.">
        <title>A standardized bacterial taxonomy based on genome phylogeny substantially revises the tree of life.</title>
        <authorList>
            <person name="Parks D.H."/>
            <person name="Chuvochina M."/>
            <person name="Waite D.W."/>
            <person name="Rinke C."/>
            <person name="Skarshewski A."/>
            <person name="Chaumeil P.A."/>
            <person name="Hugenholtz P."/>
        </authorList>
    </citation>
    <scope>NUCLEOTIDE SEQUENCE [LARGE SCALE GENOMIC DNA]</scope>
    <source>
        <strain evidence="5">UBA9956</strain>
    </source>
</reference>
<evidence type="ECO:0000256" key="3">
    <source>
        <dbReference type="ARBA" id="ARBA00023014"/>
    </source>
</evidence>
<dbReference type="SUPFAM" id="SSF54862">
    <property type="entry name" value="4Fe-4S ferredoxins"/>
    <property type="match status" value="1"/>
</dbReference>
<proteinExistence type="predicted"/>
<dbReference type="EMBL" id="DMZY01000229">
    <property type="protein sequence ID" value="HAV93052.1"/>
    <property type="molecule type" value="Genomic_DNA"/>
</dbReference>
<name>A0A350HBY6_UNCW3</name>
<evidence type="ECO:0000256" key="2">
    <source>
        <dbReference type="ARBA" id="ARBA00023004"/>
    </source>
</evidence>
<dbReference type="InterPro" id="IPR027417">
    <property type="entry name" value="P-loop_NTPase"/>
</dbReference>
<evidence type="ECO:0000259" key="4">
    <source>
        <dbReference type="PROSITE" id="PS51379"/>
    </source>
</evidence>
<dbReference type="InterPro" id="IPR017900">
    <property type="entry name" value="4Fe4S_Fe_S_CS"/>
</dbReference>
<dbReference type="GO" id="GO:0051536">
    <property type="term" value="F:iron-sulfur cluster binding"/>
    <property type="evidence" value="ECO:0007669"/>
    <property type="project" value="UniProtKB-KW"/>
</dbReference>
<organism evidence="5 6">
    <name type="scientific">candidate division WOR-3 bacterium</name>
    <dbReference type="NCBI Taxonomy" id="2052148"/>
    <lineage>
        <taxon>Bacteria</taxon>
        <taxon>Bacteria division WOR-3</taxon>
    </lineage>
</organism>
<dbReference type="PROSITE" id="PS00198">
    <property type="entry name" value="4FE4S_FER_1"/>
    <property type="match status" value="1"/>
</dbReference>
<gene>
    <name evidence="5" type="ORF">DCW38_07740</name>
</gene>
<keyword evidence="3" id="KW-0411">Iron-sulfur</keyword>
<dbReference type="PROSITE" id="PS51379">
    <property type="entry name" value="4FE4S_FER_2"/>
    <property type="match status" value="2"/>
</dbReference>
<evidence type="ECO:0000313" key="5">
    <source>
        <dbReference type="EMBL" id="HAV93052.1"/>
    </source>
</evidence>